<keyword evidence="1" id="KW-0472">Membrane</keyword>
<dbReference type="RefSeq" id="WP_067860814.1">
    <property type="nucleotide sequence ID" value="NZ_CP011502.1"/>
</dbReference>
<dbReference type="KEGG" id="aer:AERYTH_16320"/>
<keyword evidence="1" id="KW-0812">Transmembrane</keyword>
<feature type="transmembrane region" description="Helical" evidence="1">
    <location>
        <begin position="43"/>
        <end position="63"/>
    </location>
</feature>
<dbReference type="EMBL" id="CP011502">
    <property type="protein sequence ID" value="ALX06151.1"/>
    <property type="molecule type" value="Genomic_DNA"/>
</dbReference>
<evidence type="ECO:0000313" key="3">
    <source>
        <dbReference type="Proteomes" id="UP000067689"/>
    </source>
</evidence>
<gene>
    <name evidence="2" type="ORF">AERYTH_16320</name>
</gene>
<evidence type="ECO:0000256" key="1">
    <source>
        <dbReference type="SAM" id="Phobius"/>
    </source>
</evidence>
<proteinExistence type="predicted"/>
<organism evidence="2 3">
    <name type="scientific">Aeromicrobium erythreum</name>
    <dbReference type="NCBI Taxonomy" id="2041"/>
    <lineage>
        <taxon>Bacteria</taxon>
        <taxon>Bacillati</taxon>
        <taxon>Actinomycetota</taxon>
        <taxon>Actinomycetes</taxon>
        <taxon>Propionibacteriales</taxon>
        <taxon>Nocardioidaceae</taxon>
        <taxon>Aeromicrobium</taxon>
    </lineage>
</organism>
<keyword evidence="3" id="KW-1185">Reference proteome</keyword>
<accession>A0A0U3TKY2</accession>
<protein>
    <submittedName>
        <fullName evidence="2">Uncharacterized protein</fullName>
    </submittedName>
</protein>
<keyword evidence="1" id="KW-1133">Transmembrane helix</keyword>
<name>A0A0U3TKY2_9ACTN</name>
<dbReference type="Proteomes" id="UP000067689">
    <property type="component" value="Chromosome"/>
</dbReference>
<sequence>MPSTSPRRRVVLGFVAQAVALAALALVFVAARRALDVDATMNWALYAQLVLFTTFASVLGAIYRRPHRDHHD</sequence>
<evidence type="ECO:0000313" key="2">
    <source>
        <dbReference type="EMBL" id="ALX06151.1"/>
    </source>
</evidence>
<dbReference type="AlphaFoldDB" id="A0A0U3TKY2"/>
<reference evidence="2 3" key="1">
    <citation type="journal article" date="1991" name="Int. J. Syst. Bacteriol.">
        <title>Description of the erythromycin-producing bacterium Arthrobacter sp. strain NRRL B-3381 as Aeromicrobium erythreum gen. nov., sp. nov.</title>
        <authorList>
            <person name="Miller E.S."/>
            <person name="Woese C.R."/>
            <person name="Brenner S."/>
        </authorList>
    </citation>
    <scope>NUCLEOTIDE SEQUENCE [LARGE SCALE GENOMIC DNA]</scope>
    <source>
        <strain evidence="2 3">AR18</strain>
    </source>
</reference>